<sequence length="201" mass="21343">MIRRLLWAAVLATLGAGVVGALRQRREVVLATRARSRPVAGTATAAPATTPPRQGPLGRRLAGWVPAQPRTRAGQLAALAWASPLTAVGLLVAVVSGGRPRWRDDLGCFVTEQVQGASAFALRLVGAEANAIGHVVLSRQATASPALLAHEAVHVRQAERLGPLLFPVYLWLSARYGYRHHPMEQAARRGARQAIDDAPTG</sequence>
<gene>
    <name evidence="2" type="ORF">GCM10011354_08650</name>
</gene>
<evidence type="ECO:0008006" key="4">
    <source>
        <dbReference type="Google" id="ProtNLM"/>
    </source>
</evidence>
<evidence type="ECO:0000313" key="3">
    <source>
        <dbReference type="Proteomes" id="UP000650511"/>
    </source>
</evidence>
<dbReference type="EMBL" id="BMHA01000003">
    <property type="protein sequence ID" value="GGI04349.1"/>
    <property type="molecule type" value="Genomic_DNA"/>
</dbReference>
<keyword evidence="3" id="KW-1185">Reference proteome</keyword>
<evidence type="ECO:0000256" key="1">
    <source>
        <dbReference type="SAM" id="MobiDB-lite"/>
    </source>
</evidence>
<organism evidence="2 3">
    <name type="scientific">Egicoccus halophilus</name>
    <dbReference type="NCBI Taxonomy" id="1670830"/>
    <lineage>
        <taxon>Bacteria</taxon>
        <taxon>Bacillati</taxon>
        <taxon>Actinomycetota</taxon>
        <taxon>Nitriliruptoria</taxon>
        <taxon>Egicoccales</taxon>
        <taxon>Egicoccaceae</taxon>
        <taxon>Egicoccus</taxon>
    </lineage>
</organism>
<dbReference type="Proteomes" id="UP000650511">
    <property type="component" value="Unassembled WGS sequence"/>
</dbReference>
<feature type="region of interest" description="Disordered" evidence="1">
    <location>
        <begin position="40"/>
        <end position="59"/>
    </location>
</feature>
<dbReference type="OrthoDB" id="274512at2"/>
<accession>A0A8J3A6B8</accession>
<evidence type="ECO:0000313" key="2">
    <source>
        <dbReference type="EMBL" id="GGI04349.1"/>
    </source>
</evidence>
<reference evidence="2" key="2">
    <citation type="submission" date="2020-09" db="EMBL/GenBank/DDBJ databases">
        <authorList>
            <person name="Sun Q."/>
            <person name="Zhou Y."/>
        </authorList>
    </citation>
    <scope>NUCLEOTIDE SEQUENCE</scope>
    <source>
        <strain evidence="2">CGMCC 1.14988</strain>
    </source>
</reference>
<proteinExistence type="predicted"/>
<protein>
    <recommendedName>
        <fullName evidence="4">DUF4157 domain-containing protein</fullName>
    </recommendedName>
</protein>
<dbReference type="RefSeq" id="WP_130649598.1">
    <property type="nucleotide sequence ID" value="NZ_BMHA01000003.1"/>
</dbReference>
<name>A0A8J3A6B8_9ACTN</name>
<dbReference type="AlphaFoldDB" id="A0A8J3A6B8"/>
<reference evidence="2" key="1">
    <citation type="journal article" date="2014" name="Int. J. Syst. Evol. Microbiol.">
        <title>Complete genome sequence of Corynebacterium casei LMG S-19264T (=DSM 44701T), isolated from a smear-ripened cheese.</title>
        <authorList>
            <consortium name="US DOE Joint Genome Institute (JGI-PGF)"/>
            <person name="Walter F."/>
            <person name="Albersmeier A."/>
            <person name="Kalinowski J."/>
            <person name="Ruckert C."/>
        </authorList>
    </citation>
    <scope>NUCLEOTIDE SEQUENCE</scope>
    <source>
        <strain evidence="2">CGMCC 1.14988</strain>
    </source>
</reference>
<comment type="caution">
    <text evidence="2">The sequence shown here is derived from an EMBL/GenBank/DDBJ whole genome shotgun (WGS) entry which is preliminary data.</text>
</comment>